<dbReference type="InterPro" id="IPR008915">
    <property type="entry name" value="Peptidase_M50"/>
</dbReference>
<keyword evidence="14" id="KW-1185">Reference proteome</keyword>
<name>A0ABW6CKJ0_9CAUL</name>
<dbReference type="PROSITE" id="PS50106">
    <property type="entry name" value="PDZ"/>
    <property type="match status" value="1"/>
</dbReference>
<evidence type="ECO:0000256" key="1">
    <source>
        <dbReference type="ARBA" id="ARBA00001947"/>
    </source>
</evidence>
<evidence type="ECO:0000256" key="2">
    <source>
        <dbReference type="ARBA" id="ARBA00004141"/>
    </source>
</evidence>
<dbReference type="Proteomes" id="UP001598130">
    <property type="component" value="Unassembled WGS sequence"/>
</dbReference>
<keyword evidence="8 11" id="KW-1133">Transmembrane helix</keyword>
<comment type="caution">
    <text evidence="13">The sequence shown here is derived from an EMBL/GenBank/DDBJ whole genome shotgun (WGS) entry which is preliminary data.</text>
</comment>
<comment type="similarity">
    <text evidence="3">Belongs to the peptidase M50B family.</text>
</comment>
<keyword evidence="10 11" id="KW-0472">Membrane</keyword>
<keyword evidence="4" id="KW-0645">Protease</keyword>
<evidence type="ECO:0000256" key="8">
    <source>
        <dbReference type="ARBA" id="ARBA00022989"/>
    </source>
</evidence>
<comment type="subcellular location">
    <subcellularLocation>
        <location evidence="2">Membrane</location>
        <topology evidence="2">Multi-pass membrane protein</topology>
    </subcellularLocation>
</comment>
<sequence>MLSFLQTGLIYIVPFILVLTLVVTIHELGHFWAAKSFGVAIDRFSIGFGKAIASWTDKSGVQWRIGWAPVGGYVAFAGDDNAASVPDQDDLETLRQSIVAREGEGALSRYFHFKPIWQRAVIAAAGPMANFVLAIILFATLVFALGEHLLPAKVASVAAGSPAAQAGFRAGDLIAEANGRPVKSFMDLAEVAQLRVNLPTVFVVRRGTDEVSLTATSKLQMRSDGLGGERLQGTLGIVPAQAREDYVHVRYNPIEAVGKGVERTWRVLSTTVYYLGRMVTGQVSADQLSGPLGIARVSGQVAQTGALGAPDLGSQVLGAGVALLGLAAVLSVGIGFMNLLPVPVLDGGHLLFYAYEAVARRPLAAKVQAAGYRVGLALLLGLMLFATWNDLQQLRVFKILGGLLS</sequence>
<feature type="transmembrane region" description="Helical" evidence="11">
    <location>
        <begin position="316"/>
        <end position="340"/>
    </location>
</feature>
<dbReference type="InterPro" id="IPR036034">
    <property type="entry name" value="PDZ_sf"/>
</dbReference>
<keyword evidence="9 13" id="KW-0482">Metalloprotease</keyword>
<evidence type="ECO:0000256" key="3">
    <source>
        <dbReference type="ARBA" id="ARBA00007931"/>
    </source>
</evidence>
<dbReference type="InterPro" id="IPR041489">
    <property type="entry name" value="PDZ_6"/>
</dbReference>
<evidence type="ECO:0000256" key="10">
    <source>
        <dbReference type="ARBA" id="ARBA00023136"/>
    </source>
</evidence>
<dbReference type="CDD" id="cd06163">
    <property type="entry name" value="S2P-M50_PDZ_RseP-like"/>
    <property type="match status" value="1"/>
</dbReference>
<organism evidence="13 14">
    <name type="scientific">Phenylobacterium ferrooxidans</name>
    <dbReference type="NCBI Taxonomy" id="2982689"/>
    <lineage>
        <taxon>Bacteria</taxon>
        <taxon>Pseudomonadati</taxon>
        <taxon>Pseudomonadota</taxon>
        <taxon>Alphaproteobacteria</taxon>
        <taxon>Caulobacterales</taxon>
        <taxon>Caulobacteraceae</taxon>
        <taxon>Phenylobacterium</taxon>
    </lineage>
</organism>
<reference evidence="13 14" key="1">
    <citation type="submission" date="2022-09" db="EMBL/GenBank/DDBJ databases">
        <title>New species of Phenylobacterium.</title>
        <authorList>
            <person name="Mieszkin S."/>
        </authorList>
    </citation>
    <scope>NUCLEOTIDE SEQUENCE [LARGE SCALE GENOMIC DNA]</scope>
    <source>
        <strain evidence="13 14">HK31-G</strain>
    </source>
</reference>
<feature type="domain" description="PDZ" evidence="12">
    <location>
        <begin position="154"/>
        <end position="184"/>
    </location>
</feature>
<dbReference type="Gene3D" id="2.30.42.10">
    <property type="match status" value="1"/>
</dbReference>
<evidence type="ECO:0000313" key="13">
    <source>
        <dbReference type="EMBL" id="MFD3262462.1"/>
    </source>
</evidence>
<dbReference type="PANTHER" id="PTHR42837">
    <property type="entry name" value="REGULATOR OF SIGMA-E PROTEASE RSEP"/>
    <property type="match status" value="1"/>
</dbReference>
<feature type="transmembrane region" description="Helical" evidence="11">
    <location>
        <begin position="370"/>
        <end position="388"/>
    </location>
</feature>
<evidence type="ECO:0000256" key="9">
    <source>
        <dbReference type="ARBA" id="ARBA00023049"/>
    </source>
</evidence>
<dbReference type="Pfam" id="PF17820">
    <property type="entry name" value="PDZ_6"/>
    <property type="match status" value="1"/>
</dbReference>
<dbReference type="InterPro" id="IPR001478">
    <property type="entry name" value="PDZ"/>
</dbReference>
<accession>A0ABW6CKJ0</accession>
<dbReference type="InterPro" id="IPR004387">
    <property type="entry name" value="Pept_M50_Zn"/>
</dbReference>
<evidence type="ECO:0000259" key="12">
    <source>
        <dbReference type="PROSITE" id="PS50106"/>
    </source>
</evidence>
<proteinExistence type="inferred from homology"/>
<dbReference type="SMART" id="SM00228">
    <property type="entry name" value="PDZ"/>
    <property type="match status" value="1"/>
</dbReference>
<evidence type="ECO:0000256" key="4">
    <source>
        <dbReference type="ARBA" id="ARBA00022670"/>
    </source>
</evidence>
<evidence type="ECO:0000256" key="5">
    <source>
        <dbReference type="ARBA" id="ARBA00022692"/>
    </source>
</evidence>
<protein>
    <submittedName>
        <fullName evidence="13">RIP metalloprotease</fullName>
    </submittedName>
</protein>
<evidence type="ECO:0000256" key="11">
    <source>
        <dbReference type="SAM" id="Phobius"/>
    </source>
</evidence>
<keyword evidence="5 11" id="KW-0812">Transmembrane</keyword>
<feature type="transmembrane region" description="Helical" evidence="11">
    <location>
        <begin position="120"/>
        <end position="145"/>
    </location>
</feature>
<keyword evidence="6" id="KW-0378">Hydrolase</keyword>
<dbReference type="EMBL" id="JAOTJD010000001">
    <property type="protein sequence ID" value="MFD3262462.1"/>
    <property type="molecule type" value="Genomic_DNA"/>
</dbReference>
<dbReference type="Pfam" id="PF02163">
    <property type="entry name" value="Peptidase_M50"/>
    <property type="match status" value="1"/>
</dbReference>
<gene>
    <name evidence="13" type="ORF">OCL97_00620</name>
</gene>
<keyword evidence="7" id="KW-0862">Zinc</keyword>
<evidence type="ECO:0000313" key="14">
    <source>
        <dbReference type="Proteomes" id="UP001598130"/>
    </source>
</evidence>
<dbReference type="PANTHER" id="PTHR42837:SF2">
    <property type="entry name" value="MEMBRANE METALLOPROTEASE ARASP2, CHLOROPLASTIC-RELATED"/>
    <property type="match status" value="1"/>
</dbReference>
<feature type="transmembrane region" description="Helical" evidence="11">
    <location>
        <begin position="7"/>
        <end position="26"/>
    </location>
</feature>
<dbReference type="GO" id="GO:0008237">
    <property type="term" value="F:metallopeptidase activity"/>
    <property type="evidence" value="ECO:0007669"/>
    <property type="project" value="UniProtKB-KW"/>
</dbReference>
<dbReference type="RefSeq" id="WP_377366683.1">
    <property type="nucleotide sequence ID" value="NZ_JAOTJD010000001.1"/>
</dbReference>
<evidence type="ECO:0000256" key="6">
    <source>
        <dbReference type="ARBA" id="ARBA00022801"/>
    </source>
</evidence>
<evidence type="ECO:0000256" key="7">
    <source>
        <dbReference type="ARBA" id="ARBA00022833"/>
    </source>
</evidence>
<dbReference type="SUPFAM" id="SSF50156">
    <property type="entry name" value="PDZ domain-like"/>
    <property type="match status" value="1"/>
</dbReference>
<comment type="cofactor">
    <cofactor evidence="1">
        <name>Zn(2+)</name>
        <dbReference type="ChEBI" id="CHEBI:29105"/>
    </cofactor>
</comment>